<dbReference type="STRING" id="1492898.SY85_01910"/>
<dbReference type="Pfam" id="PF19920">
    <property type="entry name" value="bpX4"/>
    <property type="match status" value="1"/>
</dbReference>
<dbReference type="RefSeq" id="WP_066401529.1">
    <property type="nucleotide sequence ID" value="NZ_CP011390.1"/>
</dbReference>
<evidence type="ECO:0000313" key="4">
    <source>
        <dbReference type="Proteomes" id="UP000077177"/>
    </source>
</evidence>
<dbReference type="KEGG" id="fla:SY85_01910"/>
<feature type="coiled-coil region" evidence="1">
    <location>
        <begin position="21"/>
        <end position="48"/>
    </location>
</feature>
<dbReference type="Proteomes" id="UP000077177">
    <property type="component" value="Chromosome"/>
</dbReference>
<evidence type="ECO:0000259" key="2">
    <source>
        <dbReference type="Pfam" id="PF19920"/>
    </source>
</evidence>
<proteinExistence type="predicted"/>
<dbReference type="AlphaFoldDB" id="A0A172TRK5"/>
<protein>
    <recommendedName>
        <fullName evidence="2">MoxR-vWA-beta-propeller ternary system domain-containing protein</fullName>
    </recommendedName>
</protein>
<reference evidence="3 4" key="2">
    <citation type="journal article" date="2016" name="Int. J. Syst. Evol. Microbiol.">
        <title>Flavisolibacter tropicus sp. nov., isolated from tropical soil.</title>
        <authorList>
            <person name="Lee J.J."/>
            <person name="Kang M.S."/>
            <person name="Kim G.S."/>
            <person name="Lee C.S."/>
            <person name="Lim S."/>
            <person name="Lee J."/>
            <person name="Roh S.H."/>
            <person name="Kang H."/>
            <person name="Ha J.M."/>
            <person name="Bae S."/>
            <person name="Jung H.Y."/>
            <person name="Kim M.K."/>
        </authorList>
    </citation>
    <scope>NUCLEOTIDE SEQUENCE [LARGE SCALE GENOMIC DNA]</scope>
    <source>
        <strain evidence="3 4">LCS9</strain>
    </source>
</reference>
<evidence type="ECO:0000256" key="1">
    <source>
        <dbReference type="SAM" id="Coils"/>
    </source>
</evidence>
<gene>
    <name evidence="3" type="ORF">SY85_01910</name>
</gene>
<evidence type="ECO:0000313" key="3">
    <source>
        <dbReference type="EMBL" id="ANE49437.1"/>
    </source>
</evidence>
<sequence length="216" mass="24891">MMNDILQTIEHLRHYEEIMLYGNLLDVAENHEREVADYLEKEYQLERLHYPFDAPVFEPAAAQWAGKYIYIAAQLLLYRENKPDELAALLAPYKGVITAGAILSADLVLRFLPDIIKHLKAIDPEDNLVDLLEEQLHIWHYSAIGYSLRQDALHFENIVSNPCVCQLYTDRVVVHKDHRLAAHPALRKHVLASLGLHVPTYWNDFQIQLTAENGNC</sequence>
<keyword evidence="4" id="KW-1185">Reference proteome</keyword>
<dbReference type="EMBL" id="CP011390">
    <property type="protein sequence ID" value="ANE49437.1"/>
    <property type="molecule type" value="Genomic_DNA"/>
</dbReference>
<accession>A0A172TRK5</accession>
<dbReference type="OrthoDB" id="886582at2"/>
<keyword evidence="1" id="KW-0175">Coiled coil</keyword>
<reference evidence="4" key="1">
    <citation type="submission" date="2015-01" db="EMBL/GenBank/DDBJ databases">
        <title>Flavisolibacter sp./LCS9/ whole genome sequencing.</title>
        <authorList>
            <person name="Kim M.K."/>
            <person name="Srinivasan S."/>
            <person name="Lee J.-J."/>
        </authorList>
    </citation>
    <scope>NUCLEOTIDE SEQUENCE [LARGE SCALE GENOMIC DNA]</scope>
    <source>
        <strain evidence="4">LCS9</strain>
    </source>
</reference>
<organism evidence="3 4">
    <name type="scientific">Flavisolibacter tropicus</name>
    <dbReference type="NCBI Taxonomy" id="1492898"/>
    <lineage>
        <taxon>Bacteria</taxon>
        <taxon>Pseudomonadati</taxon>
        <taxon>Bacteroidota</taxon>
        <taxon>Chitinophagia</taxon>
        <taxon>Chitinophagales</taxon>
        <taxon>Chitinophagaceae</taxon>
        <taxon>Flavisolibacter</taxon>
    </lineage>
</organism>
<feature type="domain" description="MoxR-vWA-beta-propeller ternary system" evidence="2">
    <location>
        <begin position="5"/>
        <end position="205"/>
    </location>
</feature>
<name>A0A172TRK5_9BACT</name>
<dbReference type="InterPro" id="IPR045549">
    <property type="entry name" value="bpX4"/>
</dbReference>